<dbReference type="InterPro" id="IPR042100">
    <property type="entry name" value="Bug_dom1"/>
</dbReference>
<dbReference type="PANTHER" id="PTHR42928:SF5">
    <property type="entry name" value="BLR1237 PROTEIN"/>
    <property type="match status" value="1"/>
</dbReference>
<dbReference type="Pfam" id="PF03401">
    <property type="entry name" value="TctC"/>
    <property type="match status" value="1"/>
</dbReference>
<name>A0AAE3NT10_9RHOB</name>
<dbReference type="Proteomes" id="UP001220964">
    <property type="component" value="Unassembled WGS sequence"/>
</dbReference>
<dbReference type="PIRSF" id="PIRSF017082">
    <property type="entry name" value="YflP"/>
    <property type="match status" value="1"/>
</dbReference>
<dbReference type="RefSeq" id="WP_275567249.1">
    <property type="nucleotide sequence ID" value="NZ_JARGYC010000022.1"/>
</dbReference>
<organism evidence="3 4">
    <name type="scientific">Psychromarinibacter sediminicola</name>
    <dbReference type="NCBI Taxonomy" id="3033385"/>
    <lineage>
        <taxon>Bacteria</taxon>
        <taxon>Pseudomonadati</taxon>
        <taxon>Pseudomonadota</taxon>
        <taxon>Alphaproteobacteria</taxon>
        <taxon>Rhodobacterales</taxon>
        <taxon>Paracoccaceae</taxon>
        <taxon>Psychromarinibacter</taxon>
    </lineage>
</organism>
<protein>
    <submittedName>
        <fullName evidence="3">Tripartite tricarboxylate transporter substrate binding protein</fullName>
    </submittedName>
</protein>
<comment type="similarity">
    <text evidence="1">Belongs to the UPF0065 (bug) family.</text>
</comment>
<sequence>MNHTTKLCTATALALGVLPAGTLTAQESWPTEPVHVIVPYSAGGNNDRIARTLSEPMSEALGQPIVVENRAGAGGTIATGEVAKADPDGYTVVMCEIGTMGINPHVYANLTYDPLEDFEPVIQITSVPLVLGIGPSLEIETIEEFLEVARSGDRELNYASSGVGSAQHLAFEYFKQLAGIEALHIPYNGAAPARTALISGEVDAFIDGTLIPSIEDGQVTPLAVTSDSRVDALPDVPTMEESGVEGMVYTAWHGFCVPDGTDAAIVSKLNAATREAMSKPDVQERFAALNIGLVGESAEHFKSFIESESKKLSDLVEQAGAAQQKQQ</sequence>
<evidence type="ECO:0000313" key="3">
    <source>
        <dbReference type="EMBL" id="MDF0601109.1"/>
    </source>
</evidence>
<comment type="caution">
    <text evidence="3">The sequence shown here is derived from an EMBL/GenBank/DDBJ whole genome shotgun (WGS) entry which is preliminary data.</text>
</comment>
<keyword evidence="2" id="KW-0732">Signal</keyword>
<dbReference type="PANTHER" id="PTHR42928">
    <property type="entry name" value="TRICARBOXYLATE-BINDING PROTEIN"/>
    <property type="match status" value="1"/>
</dbReference>
<proteinExistence type="inferred from homology"/>
<reference evidence="3" key="1">
    <citation type="submission" date="2023-03" db="EMBL/GenBank/DDBJ databases">
        <title>Multiphase analysis and comparison of six strains from genera Psychromarinibacter, Lutimaribacter, and Maritimibacter, including a novel species: Psychromarinibacter sediminicola sp. nov.</title>
        <authorList>
            <person name="Wang Y.-H."/>
            <person name="Ye M.-Q."/>
            <person name="Du Z.-J."/>
        </authorList>
    </citation>
    <scope>NUCLEOTIDE SEQUENCE</scope>
    <source>
        <strain evidence="3">C21-152</strain>
    </source>
</reference>
<accession>A0AAE3NT10</accession>
<dbReference type="Gene3D" id="3.40.190.10">
    <property type="entry name" value="Periplasmic binding protein-like II"/>
    <property type="match status" value="1"/>
</dbReference>
<gene>
    <name evidence="3" type="ORF">P1J78_10240</name>
</gene>
<feature type="chain" id="PRO_5042202889" evidence="2">
    <location>
        <begin position="26"/>
        <end position="327"/>
    </location>
</feature>
<dbReference type="AlphaFoldDB" id="A0AAE3NT10"/>
<dbReference type="EMBL" id="JARGYC010000022">
    <property type="protein sequence ID" value="MDF0601109.1"/>
    <property type="molecule type" value="Genomic_DNA"/>
</dbReference>
<evidence type="ECO:0000313" key="4">
    <source>
        <dbReference type="Proteomes" id="UP001220964"/>
    </source>
</evidence>
<evidence type="ECO:0000256" key="2">
    <source>
        <dbReference type="SAM" id="SignalP"/>
    </source>
</evidence>
<dbReference type="CDD" id="cd07012">
    <property type="entry name" value="PBP2_Bug_TTT"/>
    <property type="match status" value="1"/>
</dbReference>
<dbReference type="SUPFAM" id="SSF53850">
    <property type="entry name" value="Periplasmic binding protein-like II"/>
    <property type="match status" value="1"/>
</dbReference>
<feature type="signal peptide" evidence="2">
    <location>
        <begin position="1"/>
        <end position="25"/>
    </location>
</feature>
<dbReference type="InterPro" id="IPR005064">
    <property type="entry name" value="BUG"/>
</dbReference>
<evidence type="ECO:0000256" key="1">
    <source>
        <dbReference type="ARBA" id="ARBA00006987"/>
    </source>
</evidence>
<keyword evidence="4" id="KW-1185">Reference proteome</keyword>
<dbReference type="Gene3D" id="3.40.190.150">
    <property type="entry name" value="Bordetella uptake gene, domain 1"/>
    <property type="match status" value="1"/>
</dbReference>